<dbReference type="InterPro" id="IPR013763">
    <property type="entry name" value="Cyclin-like_dom"/>
</dbReference>
<comment type="similarity">
    <text evidence="2">Belongs to the cyclin family.</text>
</comment>
<name>A0A8J6FQ73_ELECQ</name>
<evidence type="ECO:0000256" key="1">
    <source>
        <dbReference type="ARBA" id="ARBA00023127"/>
    </source>
</evidence>
<dbReference type="PANTHER" id="PTHR10177">
    <property type="entry name" value="CYCLINS"/>
    <property type="match status" value="1"/>
</dbReference>
<dbReference type="OrthoDB" id="769138at2759"/>
<keyword evidence="1 2" id="KW-0195">Cyclin</keyword>
<proteinExistence type="inferred from homology"/>
<dbReference type="InterPro" id="IPR039361">
    <property type="entry name" value="Cyclin"/>
</dbReference>
<evidence type="ECO:0000256" key="2">
    <source>
        <dbReference type="RuleBase" id="RU000383"/>
    </source>
</evidence>
<dbReference type="SMART" id="SM00385">
    <property type="entry name" value="CYCLIN"/>
    <property type="match status" value="1"/>
</dbReference>
<dbReference type="FunFam" id="1.10.472.10:FF:000006">
    <property type="entry name" value="Cyclin I"/>
    <property type="match status" value="1"/>
</dbReference>
<gene>
    <name evidence="4" type="ORF">GDO78_006198</name>
</gene>
<evidence type="ECO:0000313" key="4">
    <source>
        <dbReference type="EMBL" id="KAG9490740.1"/>
    </source>
</evidence>
<dbReference type="InterPro" id="IPR036915">
    <property type="entry name" value="Cyclin-like_sf"/>
</dbReference>
<reference evidence="4" key="1">
    <citation type="thesis" date="2020" institute="ProQuest LLC" country="789 East Eisenhower Parkway, Ann Arbor, MI, USA">
        <title>Comparative Genomics and Chromosome Evolution.</title>
        <authorList>
            <person name="Mudd A.B."/>
        </authorList>
    </citation>
    <scope>NUCLEOTIDE SEQUENCE</scope>
    <source>
        <strain evidence="4">HN-11 Male</strain>
        <tissue evidence="4">Kidney and liver</tissue>
    </source>
</reference>
<dbReference type="InterPro" id="IPR006671">
    <property type="entry name" value="Cyclin_N"/>
</dbReference>
<protein>
    <recommendedName>
        <fullName evidence="3">Cyclin-like domain-containing protein</fullName>
    </recommendedName>
</protein>
<evidence type="ECO:0000259" key="3">
    <source>
        <dbReference type="SMART" id="SM00385"/>
    </source>
</evidence>
<dbReference type="Proteomes" id="UP000770717">
    <property type="component" value="Unassembled WGS sequence"/>
</dbReference>
<keyword evidence="5" id="KW-1185">Reference proteome</keyword>
<sequence>MKCTGLSEGQRLEILLENALLIEASKWKVPCFLYSTIKGTDISPTEYEHTVLWMEGMKLRFQFYPETFGLAVSILNRILASVKVQVKYLQCIAITCLYLAAKTNEEDELIPSVKKLAVQSGCMYSSAEILRMERIILDKLQWDLYTSTPVDFLNTFHAMVMSNWPHLFGGFSQMNPSLHVALLTRQLQHCMACHQLLQFRGSTLALAIITLELERMAAEWFPVMMELLKKIKVDNAKFIRCKELVDRRLETPSNPVYIFIPAKNDIQTHIGDRVSYCLPSVTVKGDQTVTQDFKPVHEATLVMETDEFYDGFQHLYSEDRVEMTGILMGKKSQMLAEESGLCPLLTVPAFGVMGNL</sequence>
<dbReference type="CDD" id="cd20526">
    <property type="entry name" value="CYCLIN_CCNI-like"/>
    <property type="match status" value="1"/>
</dbReference>
<dbReference type="FunFam" id="1.10.472.10:FF:000192">
    <property type="entry name" value="Predicted protein"/>
    <property type="match status" value="1"/>
</dbReference>
<dbReference type="Gene3D" id="1.10.472.10">
    <property type="entry name" value="Cyclin-like"/>
    <property type="match status" value="2"/>
</dbReference>
<dbReference type="Pfam" id="PF00134">
    <property type="entry name" value="Cyclin_N"/>
    <property type="match status" value="1"/>
</dbReference>
<evidence type="ECO:0000313" key="5">
    <source>
        <dbReference type="Proteomes" id="UP000770717"/>
    </source>
</evidence>
<accession>A0A8J6FQ73</accession>
<comment type="caution">
    <text evidence="4">The sequence shown here is derived from an EMBL/GenBank/DDBJ whole genome shotgun (WGS) entry which is preliminary data.</text>
</comment>
<dbReference type="EMBL" id="WNTK01000002">
    <property type="protein sequence ID" value="KAG9490740.1"/>
    <property type="molecule type" value="Genomic_DNA"/>
</dbReference>
<organism evidence="4 5">
    <name type="scientific">Eleutherodactylus coqui</name>
    <name type="common">Puerto Rican coqui</name>
    <dbReference type="NCBI Taxonomy" id="57060"/>
    <lineage>
        <taxon>Eukaryota</taxon>
        <taxon>Metazoa</taxon>
        <taxon>Chordata</taxon>
        <taxon>Craniata</taxon>
        <taxon>Vertebrata</taxon>
        <taxon>Euteleostomi</taxon>
        <taxon>Amphibia</taxon>
        <taxon>Batrachia</taxon>
        <taxon>Anura</taxon>
        <taxon>Neobatrachia</taxon>
        <taxon>Hyloidea</taxon>
        <taxon>Eleutherodactylidae</taxon>
        <taxon>Eleutherodactylinae</taxon>
        <taxon>Eleutherodactylus</taxon>
        <taxon>Eleutherodactylus</taxon>
    </lineage>
</organism>
<dbReference type="SUPFAM" id="SSF47954">
    <property type="entry name" value="Cyclin-like"/>
    <property type="match status" value="1"/>
</dbReference>
<feature type="domain" description="Cyclin-like" evidence="3">
    <location>
        <begin position="52"/>
        <end position="138"/>
    </location>
</feature>
<dbReference type="AlphaFoldDB" id="A0A8J6FQ73"/>